<dbReference type="RefSeq" id="WP_211800422.1">
    <property type="nucleotide sequence ID" value="NZ_JAGSCS010000005.1"/>
</dbReference>
<keyword evidence="4" id="KW-0808">Transferase</keyword>
<dbReference type="PANTHER" id="PTHR11601">
    <property type="entry name" value="CYSTEINE DESULFURYLASE FAMILY MEMBER"/>
    <property type="match status" value="1"/>
</dbReference>
<evidence type="ECO:0000313" key="13">
    <source>
        <dbReference type="Proteomes" id="UP000675379"/>
    </source>
</evidence>
<protein>
    <recommendedName>
        <fullName evidence="3">cysteine desulfurase</fullName>
        <ecNumber evidence="3">2.8.1.7</ecNumber>
    </recommendedName>
</protein>
<evidence type="ECO:0000256" key="8">
    <source>
        <dbReference type="ARBA" id="ARBA00023014"/>
    </source>
</evidence>
<evidence type="ECO:0000256" key="7">
    <source>
        <dbReference type="ARBA" id="ARBA00023004"/>
    </source>
</evidence>
<reference evidence="12" key="1">
    <citation type="submission" date="2021-04" db="EMBL/GenBank/DDBJ databases">
        <title>Proteiniclasticum sedimins sp. nov., an obligate anaerobic bacterium isolated from anaerobic sludge.</title>
        <authorList>
            <person name="Liu J."/>
        </authorList>
    </citation>
    <scope>NUCLEOTIDE SEQUENCE</scope>
    <source>
        <strain evidence="12">BAD-10</strain>
    </source>
</reference>
<dbReference type="Gene3D" id="3.90.1150.10">
    <property type="entry name" value="Aspartate Aminotransferase, domain 1"/>
    <property type="match status" value="1"/>
</dbReference>
<feature type="domain" description="Aminotransferase class V" evidence="11">
    <location>
        <begin position="4"/>
        <end position="360"/>
    </location>
</feature>
<keyword evidence="7" id="KW-0408">Iron</keyword>
<dbReference type="Pfam" id="PF00266">
    <property type="entry name" value="Aminotran_5"/>
    <property type="match status" value="1"/>
</dbReference>
<dbReference type="GO" id="GO:0046872">
    <property type="term" value="F:metal ion binding"/>
    <property type="evidence" value="ECO:0007669"/>
    <property type="project" value="UniProtKB-KW"/>
</dbReference>
<dbReference type="InterPro" id="IPR015421">
    <property type="entry name" value="PyrdxlP-dep_Trfase_major"/>
</dbReference>
<dbReference type="AlphaFoldDB" id="A0A941CR51"/>
<dbReference type="InterPro" id="IPR000192">
    <property type="entry name" value="Aminotrans_V_dom"/>
</dbReference>
<dbReference type="Gene3D" id="1.10.260.50">
    <property type="match status" value="1"/>
</dbReference>
<evidence type="ECO:0000256" key="10">
    <source>
        <dbReference type="RuleBase" id="RU004504"/>
    </source>
</evidence>
<evidence type="ECO:0000256" key="4">
    <source>
        <dbReference type="ARBA" id="ARBA00022679"/>
    </source>
</evidence>
<organism evidence="12 13">
    <name type="scientific">Proteiniclasticum sediminis</name>
    <dbReference type="NCBI Taxonomy" id="2804028"/>
    <lineage>
        <taxon>Bacteria</taxon>
        <taxon>Bacillati</taxon>
        <taxon>Bacillota</taxon>
        <taxon>Clostridia</taxon>
        <taxon>Eubacteriales</taxon>
        <taxon>Clostridiaceae</taxon>
        <taxon>Proteiniclasticum</taxon>
    </lineage>
</organism>
<evidence type="ECO:0000256" key="6">
    <source>
        <dbReference type="ARBA" id="ARBA00022898"/>
    </source>
</evidence>
<comment type="caution">
    <text evidence="12">The sequence shown here is derived from an EMBL/GenBank/DDBJ whole genome shotgun (WGS) entry which is preliminary data.</text>
</comment>
<dbReference type="InterPro" id="IPR016454">
    <property type="entry name" value="Cysteine_dSase"/>
</dbReference>
<dbReference type="PROSITE" id="PS00595">
    <property type="entry name" value="AA_TRANSFER_CLASS_5"/>
    <property type="match status" value="1"/>
</dbReference>
<keyword evidence="5" id="KW-0479">Metal-binding</keyword>
<dbReference type="EC" id="2.8.1.7" evidence="3"/>
<gene>
    <name evidence="12" type="ORF">KCG48_05505</name>
</gene>
<dbReference type="Gene3D" id="3.40.640.10">
    <property type="entry name" value="Type I PLP-dependent aspartate aminotransferase-like (Major domain)"/>
    <property type="match status" value="1"/>
</dbReference>
<evidence type="ECO:0000256" key="9">
    <source>
        <dbReference type="ARBA" id="ARBA00050776"/>
    </source>
</evidence>
<evidence type="ECO:0000256" key="1">
    <source>
        <dbReference type="ARBA" id="ARBA00001933"/>
    </source>
</evidence>
<dbReference type="InterPro" id="IPR015424">
    <property type="entry name" value="PyrdxlP-dep_Trfase"/>
</dbReference>
<evidence type="ECO:0000259" key="11">
    <source>
        <dbReference type="Pfam" id="PF00266"/>
    </source>
</evidence>
<comment type="cofactor">
    <cofactor evidence="1 10">
        <name>pyridoxal 5'-phosphate</name>
        <dbReference type="ChEBI" id="CHEBI:597326"/>
    </cofactor>
</comment>
<keyword evidence="8" id="KW-0411">Iron-sulfur</keyword>
<evidence type="ECO:0000256" key="2">
    <source>
        <dbReference type="ARBA" id="ARBA00006490"/>
    </source>
</evidence>
<comment type="catalytic activity">
    <reaction evidence="9">
        <text>(sulfur carrier)-H + L-cysteine = (sulfur carrier)-SH + L-alanine</text>
        <dbReference type="Rhea" id="RHEA:43892"/>
        <dbReference type="Rhea" id="RHEA-COMP:14737"/>
        <dbReference type="Rhea" id="RHEA-COMP:14739"/>
        <dbReference type="ChEBI" id="CHEBI:29917"/>
        <dbReference type="ChEBI" id="CHEBI:35235"/>
        <dbReference type="ChEBI" id="CHEBI:57972"/>
        <dbReference type="ChEBI" id="CHEBI:64428"/>
        <dbReference type="EC" id="2.8.1.7"/>
    </reaction>
</comment>
<dbReference type="GO" id="GO:0051536">
    <property type="term" value="F:iron-sulfur cluster binding"/>
    <property type="evidence" value="ECO:0007669"/>
    <property type="project" value="UniProtKB-KW"/>
</dbReference>
<evidence type="ECO:0000256" key="3">
    <source>
        <dbReference type="ARBA" id="ARBA00012239"/>
    </source>
</evidence>
<dbReference type="Proteomes" id="UP000675379">
    <property type="component" value="Unassembled WGS sequence"/>
</dbReference>
<comment type="similarity">
    <text evidence="2">Belongs to the class-V pyridoxal-phosphate-dependent aminotransferase family. NifS/IscS subfamily.</text>
</comment>
<evidence type="ECO:0000313" key="12">
    <source>
        <dbReference type="EMBL" id="MBR0575796.1"/>
    </source>
</evidence>
<dbReference type="SUPFAM" id="SSF53383">
    <property type="entry name" value="PLP-dependent transferases"/>
    <property type="match status" value="1"/>
</dbReference>
<sequence>MEAYLDNAATTPMHKQAVRVMADALENEYGNPNSLHQVGRRAEDALERARKTLAQSIGAAPGEIIFTSGATEGNNQILRSFIKEGAHIITSAIEHPSVLRTLEYAKSQGVRVDFLGVDALGRIDPLELEAKITKDTVLVSLMMVNNEMGAIQDLAALAPIIRRKSRRAKFHSDAVQGYLKLPLEVKKADLDFLTVSAHKVHGPKGCGFVYVRKGQRPASLLLGGEQEQGLRAGTVNVPAIVGFEAAVNALAPHVEENAARVKNLKAELLRELSSLEGIQVNSPLEETSPYILSIGIPGTRGEVMLHYLSDKGVYVSTGSACTSKDTKDSHVLQALKLPEAAIKGSIRISLTETTTLDEVRHGAAMIKEAVNFLRRK</sequence>
<name>A0A941CR51_9CLOT</name>
<dbReference type="PANTHER" id="PTHR11601:SF34">
    <property type="entry name" value="CYSTEINE DESULFURASE"/>
    <property type="match status" value="1"/>
</dbReference>
<proteinExistence type="inferred from homology"/>
<dbReference type="EMBL" id="JAGSCS010000005">
    <property type="protein sequence ID" value="MBR0575796.1"/>
    <property type="molecule type" value="Genomic_DNA"/>
</dbReference>
<dbReference type="InterPro" id="IPR015422">
    <property type="entry name" value="PyrdxlP-dep_Trfase_small"/>
</dbReference>
<dbReference type="InterPro" id="IPR020578">
    <property type="entry name" value="Aminotrans_V_PyrdxlP_BS"/>
</dbReference>
<keyword evidence="6" id="KW-0663">Pyridoxal phosphate</keyword>
<accession>A0A941CR51</accession>
<dbReference type="PIRSF" id="PIRSF005572">
    <property type="entry name" value="NifS"/>
    <property type="match status" value="1"/>
</dbReference>
<dbReference type="GO" id="GO:0031071">
    <property type="term" value="F:cysteine desulfurase activity"/>
    <property type="evidence" value="ECO:0007669"/>
    <property type="project" value="UniProtKB-EC"/>
</dbReference>
<keyword evidence="13" id="KW-1185">Reference proteome</keyword>
<evidence type="ECO:0000256" key="5">
    <source>
        <dbReference type="ARBA" id="ARBA00022723"/>
    </source>
</evidence>